<proteinExistence type="predicted"/>
<reference evidence="2" key="1">
    <citation type="submission" date="2022-11" db="UniProtKB">
        <authorList>
            <consortium name="WormBaseParasite"/>
        </authorList>
    </citation>
    <scope>IDENTIFICATION</scope>
</reference>
<protein>
    <submittedName>
        <fullName evidence="2">Peptidase metallopeptidase domain-containing protein</fullName>
    </submittedName>
</protein>
<evidence type="ECO:0000313" key="2">
    <source>
        <dbReference type="WBParaSite" id="PS1159_v2.g15616.t1"/>
    </source>
</evidence>
<dbReference type="WBParaSite" id="PS1159_v2.g15616.t1">
    <property type="protein sequence ID" value="PS1159_v2.g15616.t1"/>
    <property type="gene ID" value="PS1159_v2.g15616"/>
</dbReference>
<name>A0AC35FB16_9BILA</name>
<accession>A0AC35FB16</accession>
<dbReference type="Proteomes" id="UP000887580">
    <property type="component" value="Unplaced"/>
</dbReference>
<sequence>MVIPIKFYETRIIEKADIKILFAKGDHGCNGHAFDGVPGGVFAHGFPDGRLHFDGDENWRVYDTSETLVLEQTDLLWVAVHEIGHVLGLNHSHIVDSLMDPLYSSPEKRSITGYYSFPKITKDDIKTIQNIYGRKVAKAAKNGLKPPKECIEFCFI</sequence>
<evidence type="ECO:0000313" key="1">
    <source>
        <dbReference type="Proteomes" id="UP000887580"/>
    </source>
</evidence>
<organism evidence="1 2">
    <name type="scientific">Panagrolaimus sp. PS1159</name>
    <dbReference type="NCBI Taxonomy" id="55785"/>
    <lineage>
        <taxon>Eukaryota</taxon>
        <taxon>Metazoa</taxon>
        <taxon>Ecdysozoa</taxon>
        <taxon>Nematoda</taxon>
        <taxon>Chromadorea</taxon>
        <taxon>Rhabditida</taxon>
        <taxon>Tylenchina</taxon>
        <taxon>Panagrolaimomorpha</taxon>
        <taxon>Panagrolaimoidea</taxon>
        <taxon>Panagrolaimidae</taxon>
        <taxon>Panagrolaimus</taxon>
    </lineage>
</organism>